<evidence type="ECO:0000313" key="1">
    <source>
        <dbReference type="EMBL" id="WIX79194.1"/>
    </source>
</evidence>
<organism evidence="1 2">
    <name type="scientific">Amycolatopsis carbonis</name>
    <dbReference type="NCBI Taxonomy" id="715471"/>
    <lineage>
        <taxon>Bacteria</taxon>
        <taxon>Bacillati</taxon>
        <taxon>Actinomycetota</taxon>
        <taxon>Actinomycetes</taxon>
        <taxon>Pseudonocardiales</taxon>
        <taxon>Pseudonocardiaceae</taxon>
        <taxon>Amycolatopsis</taxon>
    </lineage>
</organism>
<keyword evidence="2" id="KW-1185">Reference proteome</keyword>
<proteinExistence type="predicted"/>
<sequence length="434" mass="48471">MSEVASVLAGLPEDRAPQVGFIGYGDTVAGDRVLIAVDNHYDQTVVDAMATALRDKGATVDIMTTDSGPDREADYRDEVEAVIRDTHWTEKPRRWEGLPSVEDFAGKAGYDLLLHGRGGPTPPTDYRYEQFPWLKEEHLLQGAGGFPRDLHRLINMTTWDKIWHKGPGSVVRLTDPEGTDISFTLHEEYFDGSRRNFTEKPTRAFGHLHGHPPTPILDKEDATGVIAGTTSHIGRPFPRIKVHIEGGRIEAIEGGGPYGDAWREVLEETKNVHYPSFPRPGLFWLWEVAIGTNPWTVRSPNINMVSSGGFEWERRRAGVIHCGMGTRWRAGEEAWAAKNNVKYGHLHVHLLFPTYEITTREGNVIPVIQNGHLNALDDPAVVDLARGYGGDPDVFLKERWIPAVPGITVPGSYDDFARDPAPFIYDDNRKLYVA</sequence>
<reference evidence="1 2" key="1">
    <citation type="submission" date="2023-06" db="EMBL/GenBank/DDBJ databases">
        <authorList>
            <person name="Oyuntsetseg B."/>
            <person name="Kim S.B."/>
        </authorList>
    </citation>
    <scope>NUCLEOTIDE SEQUENCE [LARGE SCALE GENOMIC DNA]</scope>
    <source>
        <strain evidence="1 2">2-15</strain>
    </source>
</reference>
<evidence type="ECO:0000313" key="2">
    <source>
        <dbReference type="Proteomes" id="UP001236014"/>
    </source>
</evidence>
<dbReference type="EMBL" id="CP127294">
    <property type="protein sequence ID" value="WIX79194.1"/>
    <property type="molecule type" value="Genomic_DNA"/>
</dbReference>
<dbReference type="RefSeq" id="WP_285969886.1">
    <property type="nucleotide sequence ID" value="NZ_CP127294.1"/>
</dbReference>
<dbReference type="Proteomes" id="UP001236014">
    <property type="component" value="Chromosome"/>
</dbReference>
<dbReference type="AlphaFoldDB" id="A0A9Y2MXM7"/>
<gene>
    <name evidence="1" type="ORF">QRX50_49090</name>
</gene>
<name>A0A9Y2MXM7_9PSEU</name>
<protein>
    <submittedName>
        <fullName evidence="1">Uncharacterized protein</fullName>
    </submittedName>
</protein>
<accession>A0A9Y2MXM7</accession>
<dbReference type="KEGG" id="acab:QRX50_49090"/>